<evidence type="ECO:0000313" key="2">
    <source>
        <dbReference type="EMBL" id="MFC3637974.1"/>
    </source>
</evidence>
<accession>A0ABV7UHY3</accession>
<feature type="compositionally biased region" description="Polar residues" evidence="1">
    <location>
        <begin position="223"/>
        <end position="236"/>
    </location>
</feature>
<proteinExistence type="predicted"/>
<feature type="compositionally biased region" description="Acidic residues" evidence="1">
    <location>
        <begin position="359"/>
        <end position="371"/>
    </location>
</feature>
<reference evidence="3" key="1">
    <citation type="journal article" date="2019" name="Int. J. Syst. Evol. Microbiol.">
        <title>The Global Catalogue of Microorganisms (GCM) 10K type strain sequencing project: providing services to taxonomists for standard genome sequencing and annotation.</title>
        <authorList>
            <consortium name="The Broad Institute Genomics Platform"/>
            <consortium name="The Broad Institute Genome Sequencing Center for Infectious Disease"/>
            <person name="Wu L."/>
            <person name="Ma J."/>
        </authorList>
    </citation>
    <scope>NUCLEOTIDE SEQUENCE [LARGE SCALE GENOMIC DNA]</scope>
    <source>
        <strain evidence="3">KCTC 42282</strain>
    </source>
</reference>
<evidence type="ECO:0000313" key="3">
    <source>
        <dbReference type="Proteomes" id="UP001595704"/>
    </source>
</evidence>
<feature type="compositionally biased region" description="Polar residues" evidence="1">
    <location>
        <begin position="330"/>
        <end position="341"/>
    </location>
</feature>
<feature type="region of interest" description="Disordered" evidence="1">
    <location>
        <begin position="353"/>
        <end position="411"/>
    </location>
</feature>
<keyword evidence="3" id="KW-1185">Reference proteome</keyword>
<feature type="region of interest" description="Disordered" evidence="1">
    <location>
        <begin position="180"/>
        <end position="236"/>
    </location>
</feature>
<protein>
    <submittedName>
        <fullName evidence="2">Uncharacterized protein</fullName>
    </submittedName>
</protein>
<comment type="caution">
    <text evidence="2">The sequence shown here is derived from an EMBL/GenBank/DDBJ whole genome shotgun (WGS) entry which is preliminary data.</text>
</comment>
<organism evidence="2 3">
    <name type="scientific">Camelimonas fluminis</name>
    <dbReference type="NCBI Taxonomy" id="1576911"/>
    <lineage>
        <taxon>Bacteria</taxon>
        <taxon>Pseudomonadati</taxon>
        <taxon>Pseudomonadota</taxon>
        <taxon>Alphaproteobacteria</taxon>
        <taxon>Hyphomicrobiales</taxon>
        <taxon>Chelatococcaceae</taxon>
        <taxon>Camelimonas</taxon>
    </lineage>
</organism>
<dbReference type="EMBL" id="JBHRYC010000055">
    <property type="protein sequence ID" value="MFC3637974.1"/>
    <property type="molecule type" value="Genomic_DNA"/>
</dbReference>
<feature type="compositionally biased region" description="Low complexity" evidence="1">
    <location>
        <begin position="155"/>
        <end position="166"/>
    </location>
</feature>
<feature type="region of interest" description="Disordered" evidence="1">
    <location>
        <begin position="147"/>
        <end position="166"/>
    </location>
</feature>
<dbReference type="Proteomes" id="UP001595704">
    <property type="component" value="Unassembled WGS sequence"/>
</dbReference>
<dbReference type="RefSeq" id="WP_191320798.1">
    <property type="nucleotide sequence ID" value="NZ_BNCG01000025.1"/>
</dbReference>
<evidence type="ECO:0000256" key="1">
    <source>
        <dbReference type="SAM" id="MobiDB-lite"/>
    </source>
</evidence>
<sequence>MAFTRRLPTSIPGVCGHGAAAKLNIKFKQIFFQTNPKKGIFKMSGKLQVLIAASLAYVNSRASQERIDRINAGYEDRIAALKRQQDAEIATARDLGGSALAQYEEAFASLKASYPDSTDERLISLLQTQARVLIEIGDVSTSITIPESVPGDVQADASAPPTAPIPASEATVHAVNPTHHEPAAAAGSVTEAPRRRGRPRKNPLAPVESPIGDVSGDNDETEIATTQPSTPSVAETPFTNPVAVAVAELGPSPLLTTANVVIVNNLDVNDASADDQDPTAGTTQLEADDASYDPFAFAPDRTSPTAPEGGSDARNEPELLPTGVGDYYKPSSSVDLDASNTGSIQAPFDLIGSSAVSDGFDEDNFTGDDYGDPSFSHEPEADGAFPDTSEDEGFERPSFLRPSSIAAAPGG</sequence>
<feature type="region of interest" description="Disordered" evidence="1">
    <location>
        <begin position="270"/>
        <end position="341"/>
    </location>
</feature>
<name>A0ABV7UHY3_9HYPH</name>
<gene>
    <name evidence="2" type="ORF">ACFONL_11425</name>
</gene>